<dbReference type="Proteomes" id="UP000009011">
    <property type="component" value="Chromosome"/>
</dbReference>
<dbReference type="KEGG" id="mro:MROS_0484"/>
<protein>
    <submittedName>
        <fullName evidence="13">TonB-dependent receptor plug</fullName>
    </submittedName>
</protein>
<evidence type="ECO:0000256" key="3">
    <source>
        <dbReference type="ARBA" id="ARBA00022452"/>
    </source>
</evidence>
<keyword evidence="6" id="KW-0798">TonB box</keyword>
<evidence type="ECO:0000256" key="9">
    <source>
        <dbReference type="ARBA" id="ARBA00023237"/>
    </source>
</evidence>
<dbReference type="Pfam" id="PF13715">
    <property type="entry name" value="CarbopepD_reg_2"/>
    <property type="match status" value="1"/>
</dbReference>
<comment type="subcellular location">
    <subcellularLocation>
        <location evidence="1 10">Cell outer membrane</location>
        <topology evidence="1 10">Multi-pass membrane protein</topology>
    </subcellularLocation>
</comment>
<feature type="chain" id="PRO_5003707037" evidence="11">
    <location>
        <begin position="19"/>
        <end position="763"/>
    </location>
</feature>
<organism evidence="13 14">
    <name type="scientific">Melioribacter roseus (strain DSM 23840 / JCM 17771 / VKM B-2668 / P3M-2)</name>
    <dbReference type="NCBI Taxonomy" id="1191523"/>
    <lineage>
        <taxon>Bacteria</taxon>
        <taxon>Pseudomonadati</taxon>
        <taxon>Ignavibacteriota</taxon>
        <taxon>Ignavibacteria</taxon>
        <taxon>Ignavibacteriales</taxon>
        <taxon>Melioribacteraceae</taxon>
        <taxon>Melioribacter</taxon>
    </lineage>
</organism>
<keyword evidence="2 10" id="KW-0813">Transport</keyword>
<dbReference type="OrthoDB" id="9804995at2"/>
<dbReference type="InterPro" id="IPR008969">
    <property type="entry name" value="CarboxyPept-like_regulatory"/>
</dbReference>
<evidence type="ECO:0000256" key="2">
    <source>
        <dbReference type="ARBA" id="ARBA00022448"/>
    </source>
</evidence>
<dbReference type="SUPFAM" id="SSF56935">
    <property type="entry name" value="Porins"/>
    <property type="match status" value="1"/>
</dbReference>
<evidence type="ECO:0000256" key="5">
    <source>
        <dbReference type="ARBA" id="ARBA00022729"/>
    </source>
</evidence>
<dbReference type="InterPro" id="IPR037066">
    <property type="entry name" value="Plug_dom_sf"/>
</dbReference>
<comment type="similarity">
    <text evidence="10">Belongs to the TonB-dependent receptor family.</text>
</comment>
<keyword evidence="14" id="KW-1185">Reference proteome</keyword>
<sequence>MKKIILLLLFLRTISVSAQEERYGIITGSVLDRNSKVPLIGANVIIMGTNIGAATDEDGIYRIEHVPVGAHSIKFSYIGYQPVIKTDIIVKSNRIITVTAELESAALESEEVVVAGGYFTETEEHSISAINFSYEEVRRAPGSAGDISRIMMSLPSVAKVNDQSNGLIVRGGSPTENAFYVDNIEIPNINHFPTFGTTSGPIGLLNVDFIEDATFYAGGFDVSYGDRLSSVLNIKFREGNREEYDAQLDLNWSGFGGVIEGPLNDGKGSWIFSLRRSYLDFLIKTIDMGTSVVPRYGDFQTKIVYDLNASNKISFIGIFGDDHNSPDKQTAIDNDMLTYGNQDVYEGTAGLTWLSIWDKNGYSLTSFSFTGAKFDEIFFETGTDQLLRKNIAFNRFVKLRNVNHYNINDNTSIEFGTDLKYLFDTYENFYGEYIDAVGNATPAMNISRKLNTTKLGVFFKYTTKLLRNLSVNFGARGDYFQYNQKFNLSPRFQLSYALNDRTKLNLSTGIYYQNLPEILLVQNEQTKSLDDPKAYHYTAGVEYLIAEDTKITAEFYLKEYENMPLDPSQKDLFLIDEFYYRDGNIYGHENLKSNGVARSRGIEITIQKKMSSDFYGIAGFSYSLSQYRDSKGNWRNRVYDNRIIFNIEGGYKLGNDWQFSMRWIYAGGTPYTPFNIEKSANLNRGVLDEERINMERLPDYHSLNLRIDKRFFFRNSNMTLYVSVWNAYNRKNIASYFWHQYEKKQKPVQQWGLLPIFGLEYEF</sequence>
<evidence type="ECO:0000313" key="13">
    <source>
        <dbReference type="EMBL" id="AFN73727.1"/>
    </source>
</evidence>
<evidence type="ECO:0000256" key="1">
    <source>
        <dbReference type="ARBA" id="ARBA00004571"/>
    </source>
</evidence>
<evidence type="ECO:0000256" key="6">
    <source>
        <dbReference type="ARBA" id="ARBA00023077"/>
    </source>
</evidence>
<dbReference type="AlphaFoldDB" id="I6YT46"/>
<dbReference type="SUPFAM" id="SSF49464">
    <property type="entry name" value="Carboxypeptidase regulatory domain-like"/>
    <property type="match status" value="1"/>
</dbReference>
<dbReference type="EMBL" id="CP003557">
    <property type="protein sequence ID" value="AFN73727.1"/>
    <property type="molecule type" value="Genomic_DNA"/>
</dbReference>
<evidence type="ECO:0000256" key="8">
    <source>
        <dbReference type="ARBA" id="ARBA00023170"/>
    </source>
</evidence>
<evidence type="ECO:0000256" key="7">
    <source>
        <dbReference type="ARBA" id="ARBA00023136"/>
    </source>
</evidence>
<dbReference type="InterPro" id="IPR000531">
    <property type="entry name" value="Beta-barrel_TonB"/>
</dbReference>
<dbReference type="eggNOG" id="COG4773">
    <property type="taxonomic scope" value="Bacteria"/>
</dbReference>
<dbReference type="PANTHER" id="PTHR30069">
    <property type="entry name" value="TONB-DEPENDENT OUTER MEMBRANE RECEPTOR"/>
    <property type="match status" value="1"/>
</dbReference>
<keyword evidence="7 10" id="KW-0472">Membrane</keyword>
<dbReference type="Gene3D" id="2.60.40.1120">
    <property type="entry name" value="Carboxypeptidase-like, regulatory domain"/>
    <property type="match status" value="1"/>
</dbReference>
<dbReference type="HOGENOM" id="CLU_016599_1_2_10"/>
<keyword evidence="3 10" id="KW-1134">Transmembrane beta strand</keyword>
<evidence type="ECO:0000256" key="10">
    <source>
        <dbReference type="PROSITE-ProRule" id="PRU01360"/>
    </source>
</evidence>
<feature type="signal peptide" evidence="11">
    <location>
        <begin position="1"/>
        <end position="18"/>
    </location>
</feature>
<dbReference type="InterPro" id="IPR036942">
    <property type="entry name" value="Beta-barrel_TonB_sf"/>
</dbReference>
<evidence type="ECO:0000256" key="4">
    <source>
        <dbReference type="ARBA" id="ARBA00022692"/>
    </source>
</evidence>
<accession>I6YT46</accession>
<dbReference type="Gene3D" id="2.170.130.10">
    <property type="entry name" value="TonB-dependent receptor, plug domain"/>
    <property type="match status" value="1"/>
</dbReference>
<reference evidence="13 14" key="1">
    <citation type="journal article" date="2013" name="PLoS ONE">
        <title>Genomic analysis of Melioribacter roseus, facultatively anaerobic organotrophic bacterium representing a novel deep lineage within Bacteriodetes/Chlorobi group.</title>
        <authorList>
            <person name="Kadnikov V.V."/>
            <person name="Mardanov A.V."/>
            <person name="Podosokorskaya O.A."/>
            <person name="Gavrilov S.N."/>
            <person name="Kublanov I.V."/>
            <person name="Beletsky A.V."/>
            <person name="Bonch-Osmolovskaya E.A."/>
            <person name="Ravin N.V."/>
        </authorList>
    </citation>
    <scope>NUCLEOTIDE SEQUENCE [LARGE SCALE GENOMIC DNA]</scope>
    <source>
        <strain evidence="14">JCM 17771 / P3M-2</strain>
    </source>
</reference>
<keyword evidence="9 10" id="KW-0998">Cell outer membrane</keyword>
<gene>
    <name evidence="13" type="ordered locus">MROS_0484</name>
</gene>
<dbReference type="GO" id="GO:0015344">
    <property type="term" value="F:siderophore uptake transmembrane transporter activity"/>
    <property type="evidence" value="ECO:0007669"/>
    <property type="project" value="TreeGrafter"/>
</dbReference>
<dbReference type="GO" id="GO:0044718">
    <property type="term" value="P:siderophore transmembrane transport"/>
    <property type="evidence" value="ECO:0007669"/>
    <property type="project" value="TreeGrafter"/>
</dbReference>
<proteinExistence type="inferred from homology"/>
<dbReference type="STRING" id="1191523.MROS_0484"/>
<dbReference type="RefSeq" id="WP_014855164.1">
    <property type="nucleotide sequence ID" value="NC_018178.1"/>
</dbReference>
<keyword evidence="4 10" id="KW-0812">Transmembrane</keyword>
<evidence type="ECO:0000256" key="11">
    <source>
        <dbReference type="SAM" id="SignalP"/>
    </source>
</evidence>
<dbReference type="GO" id="GO:0009279">
    <property type="term" value="C:cell outer membrane"/>
    <property type="evidence" value="ECO:0007669"/>
    <property type="project" value="UniProtKB-SubCell"/>
</dbReference>
<evidence type="ECO:0000313" key="14">
    <source>
        <dbReference type="Proteomes" id="UP000009011"/>
    </source>
</evidence>
<evidence type="ECO:0000259" key="12">
    <source>
        <dbReference type="Pfam" id="PF00593"/>
    </source>
</evidence>
<dbReference type="PANTHER" id="PTHR30069:SF29">
    <property type="entry name" value="HEMOGLOBIN AND HEMOGLOBIN-HAPTOGLOBIN-BINDING PROTEIN 1-RELATED"/>
    <property type="match status" value="1"/>
</dbReference>
<dbReference type="PROSITE" id="PS52016">
    <property type="entry name" value="TONB_DEPENDENT_REC_3"/>
    <property type="match status" value="1"/>
</dbReference>
<keyword evidence="8 13" id="KW-0675">Receptor</keyword>
<dbReference type="Gene3D" id="2.40.170.20">
    <property type="entry name" value="TonB-dependent receptor, beta-barrel domain"/>
    <property type="match status" value="1"/>
</dbReference>
<dbReference type="InterPro" id="IPR039426">
    <property type="entry name" value="TonB-dep_rcpt-like"/>
</dbReference>
<feature type="domain" description="TonB-dependent receptor-like beta-barrel" evidence="12">
    <location>
        <begin position="296"/>
        <end position="724"/>
    </location>
</feature>
<keyword evidence="5 11" id="KW-0732">Signal</keyword>
<name>I6YT46_MELRP</name>
<dbReference type="Pfam" id="PF00593">
    <property type="entry name" value="TonB_dep_Rec_b-barrel"/>
    <property type="match status" value="1"/>
</dbReference>